<dbReference type="AlphaFoldDB" id="A0ABD2JJI9"/>
<evidence type="ECO:0000313" key="14">
    <source>
        <dbReference type="Proteomes" id="UP001620626"/>
    </source>
</evidence>
<dbReference type="GO" id="GO:0005634">
    <property type="term" value="C:nucleus"/>
    <property type="evidence" value="ECO:0007669"/>
    <property type="project" value="UniProtKB-SubCell"/>
</dbReference>
<evidence type="ECO:0000259" key="12">
    <source>
        <dbReference type="Pfam" id="PF04928"/>
    </source>
</evidence>
<evidence type="ECO:0000256" key="1">
    <source>
        <dbReference type="ARBA" id="ARBA00004123"/>
    </source>
</evidence>
<keyword evidence="6" id="KW-0547">Nucleotide-binding</keyword>
<evidence type="ECO:0000313" key="13">
    <source>
        <dbReference type="EMBL" id="KAL3090781.1"/>
    </source>
</evidence>
<evidence type="ECO:0000256" key="7">
    <source>
        <dbReference type="ARBA" id="ARBA00022840"/>
    </source>
</evidence>
<reference evidence="13 14" key="1">
    <citation type="submission" date="2024-10" db="EMBL/GenBank/DDBJ databases">
        <authorList>
            <person name="Kim D."/>
        </authorList>
    </citation>
    <scope>NUCLEOTIDE SEQUENCE [LARGE SCALE GENOMIC DNA]</scope>
    <source>
        <strain evidence="13">BH-2024</strain>
    </source>
</reference>
<evidence type="ECO:0000256" key="10">
    <source>
        <dbReference type="SAM" id="Coils"/>
    </source>
</evidence>
<feature type="region of interest" description="Disordered" evidence="11">
    <location>
        <begin position="1"/>
        <end position="135"/>
    </location>
</feature>
<dbReference type="Gene3D" id="1.10.1410.10">
    <property type="match status" value="1"/>
</dbReference>
<dbReference type="GO" id="GO:0005524">
    <property type="term" value="F:ATP binding"/>
    <property type="evidence" value="ECO:0007669"/>
    <property type="project" value="UniProtKB-KW"/>
</dbReference>
<evidence type="ECO:0000256" key="3">
    <source>
        <dbReference type="ARBA" id="ARBA00012388"/>
    </source>
</evidence>
<comment type="catalytic activity">
    <reaction evidence="9">
        <text>RNA(n) + ATP = RNA(n)-3'-adenine ribonucleotide + diphosphate</text>
        <dbReference type="Rhea" id="RHEA:11332"/>
        <dbReference type="Rhea" id="RHEA-COMP:14527"/>
        <dbReference type="Rhea" id="RHEA-COMP:17347"/>
        <dbReference type="ChEBI" id="CHEBI:30616"/>
        <dbReference type="ChEBI" id="CHEBI:33019"/>
        <dbReference type="ChEBI" id="CHEBI:140395"/>
        <dbReference type="ChEBI" id="CHEBI:173115"/>
        <dbReference type="EC" id="2.7.7.19"/>
    </reaction>
</comment>
<dbReference type="GO" id="GO:1990817">
    <property type="term" value="F:poly(A) RNA polymerase activity"/>
    <property type="evidence" value="ECO:0007669"/>
    <property type="project" value="UniProtKB-EC"/>
</dbReference>
<dbReference type="Proteomes" id="UP001620626">
    <property type="component" value="Unassembled WGS sequence"/>
</dbReference>
<comment type="caution">
    <text evidence="13">The sequence shown here is derived from an EMBL/GenBank/DDBJ whole genome shotgun (WGS) entry which is preliminary data.</text>
</comment>
<feature type="compositionally biased region" description="Basic and acidic residues" evidence="11">
    <location>
        <begin position="59"/>
        <end position="86"/>
    </location>
</feature>
<proteinExistence type="inferred from homology"/>
<dbReference type="SUPFAM" id="SSF55003">
    <property type="entry name" value="PAP/Archaeal CCA-adding enzyme, C-terminal domain"/>
    <property type="match status" value="1"/>
</dbReference>
<keyword evidence="14" id="KW-1185">Reference proteome</keyword>
<evidence type="ECO:0000256" key="6">
    <source>
        <dbReference type="ARBA" id="ARBA00022741"/>
    </source>
</evidence>
<keyword evidence="10" id="KW-0175">Coiled coil</keyword>
<dbReference type="Pfam" id="PF04928">
    <property type="entry name" value="PAP_central"/>
    <property type="match status" value="1"/>
</dbReference>
<keyword evidence="4" id="KW-0507">mRNA processing</keyword>
<evidence type="ECO:0000256" key="11">
    <source>
        <dbReference type="SAM" id="MobiDB-lite"/>
    </source>
</evidence>
<comment type="similarity">
    <text evidence="2">Belongs to the poly(A) polymerase family.</text>
</comment>
<feature type="compositionally biased region" description="Basic residues" evidence="11">
    <location>
        <begin position="46"/>
        <end position="58"/>
    </location>
</feature>
<evidence type="ECO:0000256" key="4">
    <source>
        <dbReference type="ARBA" id="ARBA00022664"/>
    </source>
</evidence>
<dbReference type="InterPro" id="IPR043519">
    <property type="entry name" value="NT_sf"/>
</dbReference>
<dbReference type="InterPro" id="IPR011068">
    <property type="entry name" value="NuclTrfase_I-like_C"/>
</dbReference>
<dbReference type="SUPFAM" id="SSF81301">
    <property type="entry name" value="Nucleotidyltransferase"/>
    <property type="match status" value="1"/>
</dbReference>
<accession>A0ABD2JJI9</accession>
<keyword evidence="7" id="KW-0067">ATP-binding</keyword>
<dbReference type="EC" id="2.7.7.19" evidence="3"/>
<dbReference type="PANTHER" id="PTHR10682:SF10">
    <property type="entry name" value="POLYNUCLEOTIDE ADENYLYLTRANSFERASE"/>
    <property type="match status" value="1"/>
</dbReference>
<feature type="domain" description="Poly(A) polymerase central" evidence="12">
    <location>
        <begin position="493"/>
        <end position="635"/>
    </location>
</feature>
<dbReference type="Gene3D" id="3.30.70.590">
    <property type="entry name" value="Poly(A) polymerase predicted RNA binding domain"/>
    <property type="match status" value="1"/>
</dbReference>
<dbReference type="EMBL" id="JBICBT010000956">
    <property type="protein sequence ID" value="KAL3090781.1"/>
    <property type="molecule type" value="Genomic_DNA"/>
</dbReference>
<dbReference type="GO" id="GO:0006397">
    <property type="term" value="P:mRNA processing"/>
    <property type="evidence" value="ECO:0007669"/>
    <property type="project" value="UniProtKB-KW"/>
</dbReference>
<name>A0ABD2JJI9_9BILA</name>
<evidence type="ECO:0000256" key="9">
    <source>
        <dbReference type="ARBA" id="ARBA00048830"/>
    </source>
</evidence>
<dbReference type="SUPFAM" id="SSF81631">
    <property type="entry name" value="PAP/OAS1 substrate-binding domain"/>
    <property type="match status" value="1"/>
</dbReference>
<protein>
    <recommendedName>
        <fullName evidence="3">polynucleotide adenylyltransferase</fullName>
        <ecNumber evidence="3">2.7.7.19</ecNumber>
    </recommendedName>
</protein>
<evidence type="ECO:0000256" key="8">
    <source>
        <dbReference type="ARBA" id="ARBA00023242"/>
    </source>
</evidence>
<comment type="subcellular location">
    <subcellularLocation>
        <location evidence="1">Nucleus</location>
    </subcellularLocation>
</comment>
<evidence type="ECO:0000256" key="2">
    <source>
        <dbReference type="ARBA" id="ARBA00010912"/>
    </source>
</evidence>
<feature type="compositionally biased region" description="Basic and acidic residues" evidence="11">
    <location>
        <begin position="119"/>
        <end position="135"/>
    </location>
</feature>
<evidence type="ECO:0000256" key="5">
    <source>
        <dbReference type="ARBA" id="ARBA00022679"/>
    </source>
</evidence>
<feature type="compositionally biased region" description="Basic and acidic residues" evidence="11">
    <location>
        <begin position="1"/>
        <end position="45"/>
    </location>
</feature>
<organism evidence="13 14">
    <name type="scientific">Heterodera trifolii</name>
    <dbReference type="NCBI Taxonomy" id="157864"/>
    <lineage>
        <taxon>Eukaryota</taxon>
        <taxon>Metazoa</taxon>
        <taxon>Ecdysozoa</taxon>
        <taxon>Nematoda</taxon>
        <taxon>Chromadorea</taxon>
        <taxon>Rhabditida</taxon>
        <taxon>Tylenchina</taxon>
        <taxon>Tylenchomorpha</taxon>
        <taxon>Tylenchoidea</taxon>
        <taxon>Heteroderidae</taxon>
        <taxon>Heteroderinae</taxon>
        <taxon>Heterodera</taxon>
    </lineage>
</organism>
<dbReference type="PANTHER" id="PTHR10682">
    <property type="entry name" value="POLY A POLYMERASE"/>
    <property type="match status" value="1"/>
</dbReference>
<keyword evidence="8" id="KW-0539">Nucleus</keyword>
<sequence>MREKEKLTEKEEERERKHAEETLKKMIEDEKRKEELNKRMEETQREKRKTKLRQRQLQRNKEKETKKEKEKQRDDKDEESRKNEDKEMSEESQSEGKNLNLAEDFTITPKSAQKARKNRTFENKQKREGAGKEEKNEIFEKEWQKAMENSKLIDFISNPFLNEKIYEFLQNPSETEKRQLDIGVFVNELWHQMEAIGQLAKFEGILEMENAKIAIKREKVAKLEEKWTEMKRELAKQKSIRNHSQIEGVIRKLYYLLMQMIAMGEGKKDNCEEMEERNTVQKQWATVTQEVKGVKWEGNTFTAFTNEIPKSDVDSLNVALDILKFVINEWSNGTARLVVSGSHFLGTRSSDSDIDTICVVPQKGSFEEEKAKFSGTFTCVLAIPLEQRICEDNSLYCRLCKHPKMKHLSKFPSVHLHLIQLNLLGVEFDLSLVSVPDMEFLPDEPLEPIDVELMMEMLANQRMPSEVMIKSLAGYLANHQMIGLIAERNKPKFRRFVVALKHWAKRSHIYGNVFGFFNGTILCILAAKVILWYPNGSVQFLFQKFMLIYATWNWPMPVQLTEQIGGDGAFDAFAWNPSADGQKSPMPIITPGKLAQNCANNVNESTIKILQNEMREAHLRLAKTDSESANFGQLFPPKNFIEKFHHFLLISCTVSTKYQIWQFCGFVGRKIRQQLANLDIIMGRFVHYSHVMPTKDGTNWADSDDKCPETVRLLNKDFDSPFCKFWIVGLKTKEENIGTESEHETFLKEINEKLKSEFDTKIFSEYRAKVLKGWMNQAVKLETKYSKGDELAEFLPPVFKWTQTNRPHFDRRLSTRLKTNSPQTGEVPPAAVFNTSKKPIDPKRANIQQLLDAIGQLVTAQQQQQINQPNPNNNVPIPVLPDISVFEPTDEKGRITDWIERFSFAMDCSAPNATDAVKVKALMNKLSETAFSEYSKSCLPAKVTDFDFN</sequence>
<dbReference type="InterPro" id="IPR007012">
    <property type="entry name" value="PolA_pol_cen_dom"/>
</dbReference>
<gene>
    <name evidence="13" type="ORF">niasHT_030000</name>
</gene>
<keyword evidence="5" id="KW-0808">Transferase</keyword>
<feature type="coiled-coil region" evidence="10">
    <location>
        <begin position="206"/>
        <end position="240"/>
    </location>
</feature>